<evidence type="ECO:0000313" key="10">
    <source>
        <dbReference type="Proteomes" id="UP000019248"/>
    </source>
</evidence>
<evidence type="ECO:0000313" key="9">
    <source>
        <dbReference type="EMBL" id="EUJ44260.1"/>
    </source>
</evidence>
<dbReference type="SMART" id="SM00842">
    <property type="entry name" value="FtsA"/>
    <property type="match status" value="1"/>
</dbReference>
<keyword evidence="4 5" id="KW-0131">Cell cycle</keyword>
<gene>
    <name evidence="5" type="primary">ftsA</name>
    <name evidence="9" type="ORF">PRIP_10202</name>
</gene>
<proteinExistence type="inferred from homology"/>
<dbReference type="AlphaFoldDB" id="W7D5J7"/>
<dbReference type="InterPro" id="IPR020823">
    <property type="entry name" value="Cell_div_FtsA"/>
</dbReference>
<comment type="subunit">
    <text evidence="5">Self-interacts. Interacts with FtsZ.</text>
</comment>
<feature type="compositionally biased region" description="Basic and acidic residues" evidence="7">
    <location>
        <begin position="404"/>
        <end position="414"/>
    </location>
</feature>
<dbReference type="HAMAP" id="MF_02033">
    <property type="entry name" value="FtsA"/>
    <property type="match status" value="1"/>
</dbReference>
<dbReference type="EMBL" id="AODL01000013">
    <property type="protein sequence ID" value="EUJ44260.1"/>
    <property type="molecule type" value="Genomic_DNA"/>
</dbReference>
<dbReference type="InterPro" id="IPR003494">
    <property type="entry name" value="SHS2_FtsA"/>
</dbReference>
<feature type="region of interest" description="Disordered" evidence="7">
    <location>
        <begin position="378"/>
        <end position="414"/>
    </location>
</feature>
<dbReference type="GO" id="GO:0043093">
    <property type="term" value="P:FtsZ-dependent cytokinesis"/>
    <property type="evidence" value="ECO:0007669"/>
    <property type="project" value="UniProtKB-UniRule"/>
</dbReference>
<comment type="similarity">
    <text evidence="5 6">Belongs to the FtsA/MreB family.</text>
</comment>
<comment type="caution">
    <text evidence="9">The sequence shown here is derived from an EMBL/GenBank/DDBJ whole genome shotgun (WGS) entry which is preliminary data.</text>
</comment>
<feature type="domain" description="SHS2" evidence="8">
    <location>
        <begin position="7"/>
        <end position="194"/>
    </location>
</feature>
<evidence type="ECO:0000256" key="6">
    <source>
        <dbReference type="PIRNR" id="PIRNR003101"/>
    </source>
</evidence>
<dbReference type="InterPro" id="IPR050696">
    <property type="entry name" value="FtsA/MreB"/>
</dbReference>
<dbReference type="GO" id="GO:0032153">
    <property type="term" value="C:cell division site"/>
    <property type="evidence" value="ECO:0007669"/>
    <property type="project" value="UniProtKB-UniRule"/>
</dbReference>
<comment type="subcellular location">
    <subcellularLocation>
        <location evidence="5">Cell membrane</location>
        <topology evidence="5">Peripheral membrane protein</topology>
        <orientation evidence="5">Cytoplasmic side</orientation>
    </subcellularLocation>
    <text evidence="5">Localizes to the Z ring in an FtsZ-dependent manner. Targeted to the membrane through a conserved C-terminal amphipathic helix.</text>
</comment>
<protein>
    <recommendedName>
        <fullName evidence="5 6">Cell division protein FtsA</fullName>
    </recommendedName>
</protein>
<keyword evidence="2 5" id="KW-0132">Cell division</keyword>
<evidence type="ECO:0000259" key="8">
    <source>
        <dbReference type="SMART" id="SM00842"/>
    </source>
</evidence>
<evidence type="ECO:0000256" key="4">
    <source>
        <dbReference type="ARBA" id="ARBA00023306"/>
    </source>
</evidence>
<evidence type="ECO:0000256" key="7">
    <source>
        <dbReference type="SAM" id="MobiDB-lite"/>
    </source>
</evidence>
<dbReference type="Pfam" id="PF02491">
    <property type="entry name" value="SHS2_FTSA"/>
    <property type="match status" value="1"/>
</dbReference>
<organism evidence="9 10">
    <name type="scientific">Listeria riparia FSL S10-1204</name>
    <dbReference type="NCBI Taxonomy" id="1265816"/>
    <lineage>
        <taxon>Bacteria</taxon>
        <taxon>Bacillati</taxon>
        <taxon>Bacillota</taxon>
        <taxon>Bacilli</taxon>
        <taxon>Bacillales</taxon>
        <taxon>Listeriaceae</taxon>
        <taxon>Listeria</taxon>
    </lineage>
</organism>
<dbReference type="Pfam" id="PF14450">
    <property type="entry name" value="FtsA"/>
    <property type="match status" value="1"/>
</dbReference>
<name>W7D5J7_9LIST</name>
<dbReference type="Proteomes" id="UP000019248">
    <property type="component" value="Unassembled WGS sequence"/>
</dbReference>
<dbReference type="FunFam" id="3.30.1490.110:FF:000003">
    <property type="entry name" value="Cell division protein FtsA"/>
    <property type="match status" value="1"/>
</dbReference>
<keyword evidence="10" id="KW-1185">Reference proteome</keyword>
<evidence type="ECO:0000256" key="1">
    <source>
        <dbReference type="ARBA" id="ARBA00022475"/>
    </source>
</evidence>
<accession>W7D5J7</accession>
<dbReference type="GO" id="GO:0009898">
    <property type="term" value="C:cytoplasmic side of plasma membrane"/>
    <property type="evidence" value="ECO:0007669"/>
    <property type="project" value="UniProtKB-UniRule"/>
</dbReference>
<dbReference type="PANTHER" id="PTHR32432:SF4">
    <property type="entry name" value="CELL DIVISION PROTEIN FTSA"/>
    <property type="match status" value="1"/>
</dbReference>
<dbReference type="OrthoDB" id="9768127at2"/>
<dbReference type="CDD" id="cd24048">
    <property type="entry name" value="ASKHA_NBD_FtsA"/>
    <property type="match status" value="1"/>
</dbReference>
<evidence type="ECO:0000256" key="2">
    <source>
        <dbReference type="ARBA" id="ARBA00022618"/>
    </source>
</evidence>
<evidence type="ECO:0000256" key="5">
    <source>
        <dbReference type="HAMAP-Rule" id="MF_02033"/>
    </source>
</evidence>
<dbReference type="Gene3D" id="3.30.420.40">
    <property type="match status" value="2"/>
</dbReference>
<dbReference type="SUPFAM" id="SSF53067">
    <property type="entry name" value="Actin-like ATPase domain"/>
    <property type="match status" value="2"/>
</dbReference>
<dbReference type="PIRSF" id="PIRSF003101">
    <property type="entry name" value="FtsA"/>
    <property type="match status" value="1"/>
</dbReference>
<dbReference type="InterPro" id="IPR043129">
    <property type="entry name" value="ATPase_NBD"/>
</dbReference>
<evidence type="ECO:0000256" key="3">
    <source>
        <dbReference type="ARBA" id="ARBA00023136"/>
    </source>
</evidence>
<dbReference type="NCBIfam" id="TIGR01174">
    <property type="entry name" value="ftsA"/>
    <property type="match status" value="1"/>
</dbReference>
<sequence>MEENEIFVSLDIGTSSVKVIIAEMANDRLNIIGVGNVLSQGVKRGVIIDIDKTVDSIKKAIEQAERMVGVHISQVIVGIVSSQVQLETCQGIVAVSSENRDITDEDVWNVMDAAQVVPLSPEREIISIIPEQYVVDGLEGVTDPRGMRGVRLEMEGTLITGSKTILHNTLRCVERAGLEITDIVLQPLAEGSISLTEDDKEFGTALVNIGAGTTTISVFEQGKLTYTTVLPVGGDHVTKDLSLGLNTSTATAEKVKLEHGYAFYDDASSDVAFGIDVIGSDQQQHFTQLEVADIVEARMEEIFMLTIEELNRIGKSHLPGGYVLTGGSMAIPGAIDLAGKVFQAHVRLAIPDYIGVREPSFTTAVGLIKHAYQTAEKEGRSLGTAPEEPIAEDSYNQKPKQKPKKTEEEKVTTKNEKISSVRFLIRNKCFSVIKVKLGGKKYVRV</sequence>
<keyword evidence="1 5" id="KW-1003">Cell membrane</keyword>
<dbReference type="PANTHER" id="PTHR32432">
    <property type="entry name" value="CELL DIVISION PROTEIN FTSA-RELATED"/>
    <property type="match status" value="1"/>
</dbReference>
<keyword evidence="3 5" id="KW-0472">Membrane</keyword>
<comment type="function">
    <text evidence="5 6">Cell division protein that is involved in the assembly of the Z ring. May serve as a membrane anchor for the Z ring.</text>
</comment>
<reference evidence="9 10" key="1">
    <citation type="journal article" date="2014" name="Int. J. Syst. Evol. Microbiol.">
        <title>Listeria floridensis sp. nov., Listeria aquatica sp. nov., Listeria cornellensis sp. nov., Listeria riparia sp. nov. and Listeria grandensis sp. nov., from agricultural and natural environments.</title>
        <authorList>
            <person name="den Bakker H.C."/>
            <person name="Warchocki S."/>
            <person name="Wright E.M."/>
            <person name="Allred A.F."/>
            <person name="Ahlstrom C."/>
            <person name="Manuel C.S."/>
            <person name="Stasiewicz M.J."/>
            <person name="Burrell A."/>
            <person name="Roof S."/>
            <person name="Strawn L."/>
            <person name="Fortes E.D."/>
            <person name="Nightingale K.K."/>
            <person name="Kephart D."/>
            <person name="Wiedmann M."/>
        </authorList>
    </citation>
    <scope>NUCLEOTIDE SEQUENCE [LARGE SCALE GENOMIC DNA]</scope>
    <source>
        <strain evidence="9 10">FSL S10-1204</strain>
    </source>
</reference>
<dbReference type="PATRIC" id="fig|1265816.5.peg.2017"/>